<evidence type="ECO:0000256" key="5">
    <source>
        <dbReference type="ARBA" id="ARBA00022692"/>
    </source>
</evidence>
<protein>
    <submittedName>
        <fullName evidence="10">ABC transporter permease</fullName>
    </submittedName>
</protein>
<feature type="compositionally biased region" description="Basic residues" evidence="8">
    <location>
        <begin position="1"/>
        <end position="12"/>
    </location>
</feature>
<proteinExistence type="inferred from homology"/>
<dbReference type="InterPro" id="IPR000522">
    <property type="entry name" value="ABC_transptr_permease_BtuC"/>
</dbReference>
<dbReference type="EMBL" id="QEXV01000001">
    <property type="protein sequence ID" value="PWE18844.1"/>
    <property type="molecule type" value="Genomic_DNA"/>
</dbReference>
<evidence type="ECO:0000256" key="7">
    <source>
        <dbReference type="ARBA" id="ARBA00023136"/>
    </source>
</evidence>
<evidence type="ECO:0000313" key="11">
    <source>
        <dbReference type="Proteomes" id="UP000245168"/>
    </source>
</evidence>
<feature type="region of interest" description="Disordered" evidence="8">
    <location>
        <begin position="1"/>
        <end position="20"/>
    </location>
</feature>
<dbReference type="AlphaFoldDB" id="A0A2U2BXZ8"/>
<feature type="transmembrane region" description="Helical" evidence="9">
    <location>
        <begin position="110"/>
        <end position="130"/>
    </location>
</feature>
<dbReference type="GO" id="GO:0022857">
    <property type="term" value="F:transmembrane transporter activity"/>
    <property type="evidence" value="ECO:0007669"/>
    <property type="project" value="InterPro"/>
</dbReference>
<comment type="similarity">
    <text evidence="2">Belongs to the binding-protein-dependent transport system permease family. FecCD subfamily.</text>
</comment>
<evidence type="ECO:0000256" key="3">
    <source>
        <dbReference type="ARBA" id="ARBA00022448"/>
    </source>
</evidence>
<gene>
    <name evidence="10" type="ORF">DDZ18_04445</name>
</gene>
<dbReference type="PANTHER" id="PTHR30472">
    <property type="entry name" value="FERRIC ENTEROBACTIN TRANSPORT SYSTEM PERMEASE PROTEIN"/>
    <property type="match status" value="1"/>
</dbReference>
<dbReference type="OrthoDB" id="9811975at2"/>
<evidence type="ECO:0000256" key="1">
    <source>
        <dbReference type="ARBA" id="ARBA00004651"/>
    </source>
</evidence>
<dbReference type="Gene3D" id="1.10.3470.10">
    <property type="entry name" value="ABC transporter involved in vitamin B12 uptake, BtuC"/>
    <property type="match status" value="1"/>
</dbReference>
<comment type="caution">
    <text evidence="10">The sequence shown here is derived from an EMBL/GenBank/DDBJ whole genome shotgun (WGS) entry which is preliminary data.</text>
</comment>
<dbReference type="Proteomes" id="UP000245168">
    <property type="component" value="Unassembled WGS sequence"/>
</dbReference>
<feature type="transmembrane region" description="Helical" evidence="9">
    <location>
        <begin position="328"/>
        <end position="345"/>
    </location>
</feature>
<evidence type="ECO:0000256" key="8">
    <source>
        <dbReference type="SAM" id="MobiDB-lite"/>
    </source>
</evidence>
<evidence type="ECO:0000313" key="10">
    <source>
        <dbReference type="EMBL" id="PWE18844.1"/>
    </source>
</evidence>
<dbReference type="InterPro" id="IPR037294">
    <property type="entry name" value="ABC_BtuC-like"/>
</dbReference>
<comment type="subcellular location">
    <subcellularLocation>
        <location evidence="1">Cell membrane</location>
        <topology evidence="1">Multi-pass membrane protein</topology>
    </subcellularLocation>
</comment>
<feature type="transmembrane region" description="Helical" evidence="9">
    <location>
        <begin position="257"/>
        <end position="286"/>
    </location>
</feature>
<dbReference type="CDD" id="cd06550">
    <property type="entry name" value="TM_ABC_iron-siderophores_like"/>
    <property type="match status" value="1"/>
</dbReference>
<evidence type="ECO:0000256" key="9">
    <source>
        <dbReference type="SAM" id="Phobius"/>
    </source>
</evidence>
<feature type="transmembrane region" description="Helical" evidence="9">
    <location>
        <begin position="166"/>
        <end position="188"/>
    </location>
</feature>
<keyword evidence="11" id="KW-1185">Reference proteome</keyword>
<dbReference type="PANTHER" id="PTHR30472:SF25">
    <property type="entry name" value="ABC TRANSPORTER PERMEASE PROTEIN MJ0876-RELATED"/>
    <property type="match status" value="1"/>
</dbReference>
<keyword evidence="7 9" id="KW-0472">Membrane</keyword>
<feature type="transmembrane region" description="Helical" evidence="9">
    <location>
        <begin position="217"/>
        <end position="237"/>
    </location>
</feature>
<sequence>MAARRGRARRAPPGRSPPLGGRAVSRTGLLLALAAASLVSIALACLAGSAPLSVGETLAGVAGAGREPVRIIVWDIRLPRALAAFLVGGALGASGAALQGLLRNPLADPGVLGVSGSAALGAVVAIYFNLAALTTLAVPGLAVAFALGATALLYTLGATRIGSVQLILVGVGISSFAGALTALAMNLAPNPFSLSDLVNWLLGSVANRSWADLGFAAPFWIAGLGLALAAAPGLRALALGEEAAFTLGVDLKRTRALVIAGTALMTGAAVAVAGMIGFVGIVAPHVVRPLVKHDPADLIVPSALTAGIMLVLADLAIRLAPFTQELKLGVAAALVGAPAFVWIAARNRSIGR</sequence>
<keyword evidence="6 9" id="KW-1133">Transmembrane helix</keyword>
<evidence type="ECO:0000256" key="4">
    <source>
        <dbReference type="ARBA" id="ARBA00022475"/>
    </source>
</evidence>
<name>A0A2U2BXZ8_9PROT</name>
<dbReference type="GO" id="GO:0005886">
    <property type="term" value="C:plasma membrane"/>
    <property type="evidence" value="ECO:0007669"/>
    <property type="project" value="UniProtKB-SubCell"/>
</dbReference>
<reference evidence="11" key="1">
    <citation type="submission" date="2018-05" db="EMBL/GenBank/DDBJ databases">
        <authorList>
            <person name="Liu B.-T."/>
        </authorList>
    </citation>
    <scope>NUCLEOTIDE SEQUENCE [LARGE SCALE GENOMIC DNA]</scope>
    <source>
        <strain evidence="11">WD6-1</strain>
    </source>
</reference>
<accession>A0A2U2BXZ8</accession>
<feature type="transmembrane region" description="Helical" evidence="9">
    <location>
        <begin position="298"/>
        <end position="316"/>
    </location>
</feature>
<dbReference type="Pfam" id="PF01032">
    <property type="entry name" value="FecCD"/>
    <property type="match status" value="1"/>
</dbReference>
<organism evidence="10 11">
    <name type="scientific">Marinicauda salina</name>
    <dbReference type="NCBI Taxonomy" id="2135793"/>
    <lineage>
        <taxon>Bacteria</taxon>
        <taxon>Pseudomonadati</taxon>
        <taxon>Pseudomonadota</taxon>
        <taxon>Alphaproteobacteria</taxon>
        <taxon>Maricaulales</taxon>
        <taxon>Maricaulaceae</taxon>
        <taxon>Marinicauda</taxon>
    </lineage>
</organism>
<keyword evidence="5 9" id="KW-0812">Transmembrane</keyword>
<dbReference type="SUPFAM" id="SSF81345">
    <property type="entry name" value="ABC transporter involved in vitamin B12 uptake, BtuC"/>
    <property type="match status" value="1"/>
</dbReference>
<evidence type="ECO:0000256" key="6">
    <source>
        <dbReference type="ARBA" id="ARBA00022989"/>
    </source>
</evidence>
<dbReference type="GO" id="GO:0033214">
    <property type="term" value="P:siderophore-iron import into cell"/>
    <property type="evidence" value="ECO:0007669"/>
    <property type="project" value="TreeGrafter"/>
</dbReference>
<keyword evidence="3" id="KW-0813">Transport</keyword>
<keyword evidence="4" id="KW-1003">Cell membrane</keyword>
<evidence type="ECO:0000256" key="2">
    <source>
        <dbReference type="ARBA" id="ARBA00007935"/>
    </source>
</evidence>
<feature type="transmembrane region" description="Helical" evidence="9">
    <location>
        <begin position="79"/>
        <end position="98"/>
    </location>
</feature>
<feature type="transmembrane region" description="Helical" evidence="9">
    <location>
        <begin position="136"/>
        <end position="154"/>
    </location>
</feature>